<dbReference type="PANTHER" id="PTHR43818">
    <property type="entry name" value="BCDNA.GH03377"/>
    <property type="match status" value="1"/>
</dbReference>
<dbReference type="AlphaFoldDB" id="A0A5R8KEN5"/>
<protein>
    <submittedName>
        <fullName evidence="4">Gfo/Idh/MocA family oxidoreductase</fullName>
    </submittedName>
</protein>
<dbReference type="Pfam" id="PF01408">
    <property type="entry name" value="GFO_IDH_MocA"/>
    <property type="match status" value="1"/>
</dbReference>
<evidence type="ECO:0000313" key="4">
    <source>
        <dbReference type="EMBL" id="TLD70445.1"/>
    </source>
</evidence>
<dbReference type="InterPro" id="IPR050463">
    <property type="entry name" value="Gfo/Idh/MocA_oxidrdct_glycsds"/>
</dbReference>
<dbReference type="GO" id="GO:0016491">
    <property type="term" value="F:oxidoreductase activity"/>
    <property type="evidence" value="ECO:0007669"/>
    <property type="project" value="UniProtKB-KW"/>
</dbReference>
<dbReference type="SUPFAM" id="SSF55347">
    <property type="entry name" value="Glyceraldehyde-3-phosphate dehydrogenase-like, C-terminal domain"/>
    <property type="match status" value="1"/>
</dbReference>
<organism evidence="4 5">
    <name type="scientific">Phragmitibacter flavus</name>
    <dbReference type="NCBI Taxonomy" id="2576071"/>
    <lineage>
        <taxon>Bacteria</taxon>
        <taxon>Pseudomonadati</taxon>
        <taxon>Verrucomicrobiota</taxon>
        <taxon>Verrucomicrobiia</taxon>
        <taxon>Verrucomicrobiales</taxon>
        <taxon>Verrucomicrobiaceae</taxon>
        <taxon>Phragmitibacter</taxon>
    </lineage>
</organism>
<dbReference type="RefSeq" id="WP_138086501.1">
    <property type="nucleotide sequence ID" value="NZ_VAUV01000008.1"/>
</dbReference>
<dbReference type="Gene3D" id="3.40.50.720">
    <property type="entry name" value="NAD(P)-binding Rossmann-like Domain"/>
    <property type="match status" value="1"/>
</dbReference>
<evidence type="ECO:0000256" key="1">
    <source>
        <dbReference type="ARBA" id="ARBA00023002"/>
    </source>
</evidence>
<dbReference type="OrthoDB" id="9767999at2"/>
<feature type="domain" description="Gfo/Idh/MocA-like oxidoreductase bacterial type C-terminal" evidence="3">
    <location>
        <begin position="178"/>
        <end position="278"/>
    </location>
</feature>
<gene>
    <name evidence="4" type="ORF">FEM03_12000</name>
</gene>
<dbReference type="InterPro" id="IPR000683">
    <property type="entry name" value="Gfo/Idh/MocA-like_OxRdtase_N"/>
</dbReference>
<comment type="caution">
    <text evidence="4">The sequence shown here is derived from an EMBL/GenBank/DDBJ whole genome shotgun (WGS) entry which is preliminary data.</text>
</comment>
<accession>A0A5R8KEN5</accession>
<feature type="domain" description="Gfo/Idh/MocA-like oxidoreductase N-terminal" evidence="2">
    <location>
        <begin position="41"/>
        <end position="164"/>
    </location>
</feature>
<dbReference type="InterPro" id="IPR036291">
    <property type="entry name" value="NAD(P)-bd_dom_sf"/>
</dbReference>
<dbReference type="Gene3D" id="3.30.360.10">
    <property type="entry name" value="Dihydrodipicolinate Reductase, domain 2"/>
    <property type="match status" value="1"/>
</dbReference>
<dbReference type="Proteomes" id="UP000306196">
    <property type="component" value="Unassembled WGS sequence"/>
</dbReference>
<feature type="domain" description="Gfo/Idh/MocA-like oxidoreductase bacterial type C-terminal" evidence="3">
    <location>
        <begin position="380"/>
        <end position="455"/>
    </location>
</feature>
<dbReference type="InterPro" id="IPR043906">
    <property type="entry name" value="Gfo/Idh/MocA_OxRdtase_bact_C"/>
</dbReference>
<keyword evidence="5" id="KW-1185">Reference proteome</keyword>
<dbReference type="PANTHER" id="PTHR43818:SF11">
    <property type="entry name" value="BCDNA.GH03377"/>
    <property type="match status" value="1"/>
</dbReference>
<reference evidence="4 5" key="1">
    <citation type="submission" date="2019-05" db="EMBL/GenBank/DDBJ databases">
        <title>Verrucobacter flavum gen. nov., sp. nov. a new member of the family Verrucomicrobiaceae.</title>
        <authorList>
            <person name="Szuroczki S."/>
            <person name="Abbaszade G."/>
            <person name="Szabo A."/>
            <person name="Felfoldi T."/>
            <person name="Schumann P."/>
            <person name="Boka K."/>
            <person name="Keki Z."/>
            <person name="Toumi M."/>
            <person name="Toth E."/>
        </authorList>
    </citation>
    <scope>NUCLEOTIDE SEQUENCE [LARGE SCALE GENOMIC DNA]</scope>
    <source>
        <strain evidence="4 5">MG-N-17</strain>
    </source>
</reference>
<sequence length="458" mass="51284">MKRIHRTTRRHFLKAGTAMLGFPTIVPSSVFGQNAPSNRITMGVVGWGMMGPGNTGAFLNQPDCQIVAACDVDKRHLQNAVDTINQRYRNTDCQAYEDYRELMARKDIDTVMLAVPDHWHALVTIEAAKNGKDIYGEKPLARTIGEQQAIVAAVKKHGRIFQTGSQQRSDNRFRIAAEIVANGLIGKIKEVHVGLPQGHVDFAGTGSKTQVTTPPPELNYEFWTGPSEKLDYIEGRVHKNWRWSYHYGAGQLVDWVGHHVDIAHWGMAADDSGPTEITPIAGEFPSPDAMWNTATKYRTECLYPNDIVMTIAGGFPDISMGTKWIGDEGWVWVDRGGFDASRSELRKPVKRREKDHEGKDIIVEGFEAPKLGDDLIKKRLYESPGHHRDFLDSVKSREAPVCPVETGHRSAVPGHLSLIALQLNRRIQWDPKQEQILNDPEASAKLGREYRAPWTLDA</sequence>
<name>A0A5R8KEN5_9BACT</name>
<dbReference type="GO" id="GO:0000166">
    <property type="term" value="F:nucleotide binding"/>
    <property type="evidence" value="ECO:0007669"/>
    <property type="project" value="InterPro"/>
</dbReference>
<dbReference type="Pfam" id="PF19051">
    <property type="entry name" value="GFO_IDH_MocA_C2"/>
    <property type="match status" value="2"/>
</dbReference>
<dbReference type="SUPFAM" id="SSF51735">
    <property type="entry name" value="NAD(P)-binding Rossmann-fold domains"/>
    <property type="match status" value="1"/>
</dbReference>
<evidence type="ECO:0000259" key="2">
    <source>
        <dbReference type="Pfam" id="PF01408"/>
    </source>
</evidence>
<dbReference type="EMBL" id="VAUV01000008">
    <property type="protein sequence ID" value="TLD70445.1"/>
    <property type="molecule type" value="Genomic_DNA"/>
</dbReference>
<evidence type="ECO:0000313" key="5">
    <source>
        <dbReference type="Proteomes" id="UP000306196"/>
    </source>
</evidence>
<keyword evidence="1" id="KW-0560">Oxidoreductase</keyword>
<evidence type="ECO:0000259" key="3">
    <source>
        <dbReference type="Pfam" id="PF19051"/>
    </source>
</evidence>
<proteinExistence type="predicted"/>